<dbReference type="Proteomes" id="UP001201163">
    <property type="component" value="Unassembled WGS sequence"/>
</dbReference>
<dbReference type="AlphaFoldDB" id="A0AAD4QHV6"/>
<evidence type="ECO:0000313" key="3">
    <source>
        <dbReference type="Proteomes" id="UP001201163"/>
    </source>
</evidence>
<accession>A0AAD4QHV6</accession>
<comment type="caution">
    <text evidence="2">The sequence shown here is derived from an EMBL/GenBank/DDBJ whole genome shotgun (WGS) entry which is preliminary data.</text>
</comment>
<protein>
    <submittedName>
        <fullName evidence="2">Uncharacterized protein</fullName>
    </submittedName>
</protein>
<feature type="compositionally biased region" description="Low complexity" evidence="1">
    <location>
        <begin position="52"/>
        <end position="73"/>
    </location>
</feature>
<reference evidence="2" key="1">
    <citation type="submission" date="2022-01" db="EMBL/GenBank/DDBJ databases">
        <title>Comparative genomics reveals a dynamic genome evolution in the ectomycorrhizal milk-cap (Lactarius) mushrooms.</title>
        <authorList>
            <consortium name="DOE Joint Genome Institute"/>
            <person name="Lebreton A."/>
            <person name="Tang N."/>
            <person name="Kuo A."/>
            <person name="LaButti K."/>
            <person name="Drula E."/>
            <person name="Barry K."/>
            <person name="Clum A."/>
            <person name="Lipzen A."/>
            <person name="Mousain D."/>
            <person name="Ng V."/>
            <person name="Wang R."/>
            <person name="Wang X."/>
            <person name="Dai Y."/>
            <person name="Henrissat B."/>
            <person name="Grigoriev I.V."/>
            <person name="Guerin-Laguette A."/>
            <person name="Yu F."/>
            <person name="Martin F.M."/>
        </authorList>
    </citation>
    <scope>NUCLEOTIDE SEQUENCE</scope>
    <source>
        <strain evidence="2">QP</strain>
    </source>
</reference>
<dbReference type="EMBL" id="JAKELL010000001">
    <property type="protein sequence ID" value="KAH9001016.1"/>
    <property type="molecule type" value="Genomic_DNA"/>
</dbReference>
<feature type="region of interest" description="Disordered" evidence="1">
    <location>
        <begin position="38"/>
        <end position="88"/>
    </location>
</feature>
<sequence>MSAICANATLSPMDELDLNIQLGGSLISLSRSSTTASAPSALAISRHPQEPPEQSGTPGSPPGTSSLTPLETPIPSGHTIHTQLEGTIPPIYDGTGGAARRWFNRVELHFLVNQQSTAAKDPLRKVGLTLCWIHGPGVDDWVDSQINWLMEQAHERIAVADPWGVFRQTFLEFFSYPSDVRQWCASARRYQKDIDTFNSPWVDKGMANVDDENDRTFWTSNSGNQPAQAPLKGMSFLVSTTHCVMAVCGYDNILTLDPMFAKKPVRIDQGQQEII</sequence>
<organism evidence="2 3">
    <name type="scientific">Lactarius akahatsu</name>
    <dbReference type="NCBI Taxonomy" id="416441"/>
    <lineage>
        <taxon>Eukaryota</taxon>
        <taxon>Fungi</taxon>
        <taxon>Dikarya</taxon>
        <taxon>Basidiomycota</taxon>
        <taxon>Agaricomycotina</taxon>
        <taxon>Agaricomycetes</taxon>
        <taxon>Russulales</taxon>
        <taxon>Russulaceae</taxon>
        <taxon>Lactarius</taxon>
    </lineage>
</organism>
<proteinExistence type="predicted"/>
<gene>
    <name evidence="2" type="ORF">EDB92DRAFT_2099789</name>
</gene>
<evidence type="ECO:0000313" key="2">
    <source>
        <dbReference type="EMBL" id="KAH9001016.1"/>
    </source>
</evidence>
<keyword evidence="3" id="KW-1185">Reference proteome</keyword>
<name>A0AAD4QHV6_9AGAM</name>
<evidence type="ECO:0000256" key="1">
    <source>
        <dbReference type="SAM" id="MobiDB-lite"/>
    </source>
</evidence>